<evidence type="ECO:0000256" key="3">
    <source>
        <dbReference type="ARBA" id="ARBA00022989"/>
    </source>
</evidence>
<keyword evidence="4 6" id="KW-0472">Membrane</keyword>
<feature type="domain" description="Rhodopsin" evidence="7">
    <location>
        <begin position="99"/>
        <end position="266"/>
    </location>
</feature>
<dbReference type="Proteomes" id="UP001187682">
    <property type="component" value="Unassembled WGS sequence"/>
</dbReference>
<dbReference type="EMBL" id="ONZQ02000015">
    <property type="protein sequence ID" value="SPO06231.1"/>
    <property type="molecule type" value="Genomic_DNA"/>
</dbReference>
<name>A0AAE8N4K1_9PEZI</name>
<dbReference type="InterPro" id="IPR049326">
    <property type="entry name" value="Rhodopsin_dom_fungi"/>
</dbReference>
<comment type="caution">
    <text evidence="8">The sequence shown here is derived from an EMBL/GenBank/DDBJ whole genome shotgun (WGS) entry which is preliminary data.</text>
</comment>
<evidence type="ECO:0000313" key="9">
    <source>
        <dbReference type="Proteomes" id="UP001187682"/>
    </source>
</evidence>
<proteinExistence type="inferred from homology"/>
<dbReference type="InterPro" id="IPR052337">
    <property type="entry name" value="SAT4-like"/>
</dbReference>
<evidence type="ECO:0000256" key="4">
    <source>
        <dbReference type="ARBA" id="ARBA00023136"/>
    </source>
</evidence>
<evidence type="ECO:0000313" key="8">
    <source>
        <dbReference type="EMBL" id="SPO06231.1"/>
    </source>
</evidence>
<evidence type="ECO:0000256" key="5">
    <source>
        <dbReference type="ARBA" id="ARBA00038359"/>
    </source>
</evidence>
<dbReference type="PANTHER" id="PTHR33048:SF108">
    <property type="entry name" value="INTEGRAL MEMBRANE PROTEIN"/>
    <property type="match status" value="1"/>
</dbReference>
<keyword evidence="9" id="KW-1185">Reference proteome</keyword>
<evidence type="ECO:0000256" key="2">
    <source>
        <dbReference type="ARBA" id="ARBA00022692"/>
    </source>
</evidence>
<keyword evidence="3 6" id="KW-1133">Transmembrane helix</keyword>
<feature type="transmembrane region" description="Helical" evidence="6">
    <location>
        <begin position="113"/>
        <end position="140"/>
    </location>
</feature>
<dbReference type="GO" id="GO:0016020">
    <property type="term" value="C:membrane"/>
    <property type="evidence" value="ECO:0007669"/>
    <property type="project" value="UniProtKB-SubCell"/>
</dbReference>
<comment type="similarity">
    <text evidence="5">Belongs to the SAT4 family.</text>
</comment>
<dbReference type="PANTHER" id="PTHR33048">
    <property type="entry name" value="PTH11-LIKE INTEGRAL MEMBRANE PROTEIN (AFU_ORTHOLOGUE AFUA_5G11245)"/>
    <property type="match status" value="1"/>
</dbReference>
<feature type="transmembrane region" description="Helical" evidence="6">
    <location>
        <begin position="49"/>
        <end position="72"/>
    </location>
</feature>
<evidence type="ECO:0000259" key="7">
    <source>
        <dbReference type="Pfam" id="PF20684"/>
    </source>
</evidence>
<evidence type="ECO:0000256" key="1">
    <source>
        <dbReference type="ARBA" id="ARBA00004141"/>
    </source>
</evidence>
<comment type="subcellular location">
    <subcellularLocation>
        <location evidence="1">Membrane</location>
        <topology evidence="1">Multi-pass membrane protein</topology>
    </subcellularLocation>
</comment>
<keyword evidence="2 6" id="KW-0812">Transmembrane</keyword>
<accession>A0AAE8N4K1</accession>
<feature type="transmembrane region" description="Helical" evidence="6">
    <location>
        <begin position="152"/>
        <end position="178"/>
    </location>
</feature>
<feature type="transmembrane region" description="Helical" evidence="6">
    <location>
        <begin position="198"/>
        <end position="217"/>
    </location>
</feature>
<dbReference type="Pfam" id="PF20684">
    <property type="entry name" value="Fung_rhodopsin"/>
    <property type="match status" value="1"/>
</dbReference>
<protein>
    <recommendedName>
        <fullName evidence="7">Rhodopsin domain-containing protein</fullName>
    </recommendedName>
</protein>
<dbReference type="AlphaFoldDB" id="A0AAE8N4K1"/>
<organism evidence="8 9">
    <name type="scientific">Cephalotrichum gorgonifer</name>
    <dbReference type="NCBI Taxonomy" id="2041049"/>
    <lineage>
        <taxon>Eukaryota</taxon>
        <taxon>Fungi</taxon>
        <taxon>Dikarya</taxon>
        <taxon>Ascomycota</taxon>
        <taxon>Pezizomycotina</taxon>
        <taxon>Sordariomycetes</taxon>
        <taxon>Hypocreomycetidae</taxon>
        <taxon>Microascales</taxon>
        <taxon>Microascaceae</taxon>
        <taxon>Cephalotrichum</taxon>
    </lineage>
</organism>
<evidence type="ECO:0000256" key="6">
    <source>
        <dbReference type="SAM" id="Phobius"/>
    </source>
</evidence>
<reference evidence="8" key="1">
    <citation type="submission" date="2018-03" db="EMBL/GenBank/DDBJ databases">
        <authorList>
            <person name="Guldener U."/>
        </authorList>
    </citation>
    <scope>NUCLEOTIDE SEQUENCE</scope>
</reference>
<feature type="transmembrane region" description="Helical" evidence="6">
    <location>
        <begin position="229"/>
        <end position="248"/>
    </location>
</feature>
<sequence>MPGSHAVHAAAYAAITVEKRMRGPIYLRATPPPPGVTSDLDNPADAGRAVLLAFIIVCNFFVLVFFSIRAYVSLAIQHRILFEDGVDSHIRSYRGWSDPREVSTYDYSQILKWLYAGTVVYCPAAYFTKITLLLVIARVFAVRSRVSMGIHIFIVALFIAYIPIQVLKTIVCLPIRAYWDDSVHGRCLDQYKLFISDIALAILTDFIILVLPIPLTWSLRASTKDKLKVTAILSAGGVAVGVTCYRMYLTVVNTDTANHVEDFVRVIISVAHDWSRVLVPTISECAGATIPLEVVITTCFVQSADIQLEFSVPEAQSSLGESIREVVQTRRLGNVYCL</sequence>
<gene>
    <name evidence="8" type="ORF">DNG_08920</name>
</gene>